<comment type="caution">
    <text evidence="2">The sequence shown here is derived from an EMBL/GenBank/DDBJ whole genome shotgun (WGS) entry which is preliminary data.</text>
</comment>
<accession>A0A9N7MI23</accession>
<feature type="non-terminal residue" evidence="2">
    <location>
        <position position="1"/>
    </location>
</feature>
<evidence type="ECO:0000256" key="1">
    <source>
        <dbReference type="SAM" id="MobiDB-lite"/>
    </source>
</evidence>
<dbReference type="Proteomes" id="UP001153555">
    <property type="component" value="Unassembled WGS sequence"/>
</dbReference>
<protein>
    <submittedName>
        <fullName evidence="2">Uncharacterized protein</fullName>
    </submittedName>
</protein>
<feature type="compositionally biased region" description="Basic and acidic residues" evidence="1">
    <location>
        <begin position="73"/>
        <end position="86"/>
    </location>
</feature>
<gene>
    <name evidence="2" type="ORF">SHERM_00968</name>
</gene>
<feature type="non-terminal residue" evidence="2">
    <location>
        <position position="86"/>
    </location>
</feature>
<name>A0A9N7MI23_STRHE</name>
<keyword evidence="3" id="KW-1185">Reference proteome</keyword>
<dbReference type="AlphaFoldDB" id="A0A9N7MI23"/>
<dbReference type="EMBL" id="CACSLK010000214">
    <property type="protein sequence ID" value="CAA0806067.1"/>
    <property type="molecule type" value="Genomic_DNA"/>
</dbReference>
<sequence length="86" mass="9760">VLSISDTVVTNSSHPLKTWRRDRSKAGRLLRESAISIVTEQDPLKKRLRTTEEDQSNSHQQIILSQTAPKKQKQQEHKEKVGASSL</sequence>
<proteinExistence type="predicted"/>
<feature type="compositionally biased region" description="Polar residues" evidence="1">
    <location>
        <begin position="57"/>
        <end position="69"/>
    </location>
</feature>
<organism evidence="2 3">
    <name type="scientific">Striga hermonthica</name>
    <name type="common">Purple witchweed</name>
    <name type="synonym">Buchnera hermonthica</name>
    <dbReference type="NCBI Taxonomy" id="68872"/>
    <lineage>
        <taxon>Eukaryota</taxon>
        <taxon>Viridiplantae</taxon>
        <taxon>Streptophyta</taxon>
        <taxon>Embryophyta</taxon>
        <taxon>Tracheophyta</taxon>
        <taxon>Spermatophyta</taxon>
        <taxon>Magnoliopsida</taxon>
        <taxon>eudicotyledons</taxon>
        <taxon>Gunneridae</taxon>
        <taxon>Pentapetalae</taxon>
        <taxon>asterids</taxon>
        <taxon>lamiids</taxon>
        <taxon>Lamiales</taxon>
        <taxon>Orobanchaceae</taxon>
        <taxon>Buchnereae</taxon>
        <taxon>Striga</taxon>
    </lineage>
</organism>
<feature type="region of interest" description="Disordered" evidence="1">
    <location>
        <begin position="46"/>
        <end position="86"/>
    </location>
</feature>
<reference evidence="2" key="1">
    <citation type="submission" date="2019-12" db="EMBL/GenBank/DDBJ databases">
        <authorList>
            <person name="Scholes J."/>
        </authorList>
    </citation>
    <scope>NUCLEOTIDE SEQUENCE</scope>
</reference>
<evidence type="ECO:0000313" key="2">
    <source>
        <dbReference type="EMBL" id="CAA0806067.1"/>
    </source>
</evidence>
<evidence type="ECO:0000313" key="3">
    <source>
        <dbReference type="Proteomes" id="UP001153555"/>
    </source>
</evidence>